<dbReference type="Proteomes" id="UP000050437">
    <property type="component" value="Unassembled WGS sequence"/>
</dbReference>
<reference evidence="1 2" key="1">
    <citation type="submission" date="2015-10" db="EMBL/GenBank/DDBJ databases">
        <title>Pseudomonas putida clinical strains.</title>
        <authorList>
            <person name="Molina L."/>
            <person name="Udaondo Z."/>
        </authorList>
    </citation>
    <scope>NUCLEOTIDE SEQUENCE [LARGE SCALE GENOMIC DNA]</scope>
    <source>
        <strain evidence="1 2">HB13667</strain>
    </source>
</reference>
<sequence>MLNDSQQEQLLLSLFATAEVMGQQLTQGAALLMVEDLREYSESVLTNALRACRREGGRLTVAAILKHAQAADGHPGKDEAWAIALSASDESETVVMTAEIRQAMVASGPVLEAGDKVGARMAFMSAYERLVTAARAEALPAKWEVSLGYDPARRITAIESAVRSKLISHEAGAKHLAHLQIAPPSEDGLAIAGLITGQVRAKASPEVRQKLAEVRCIIEAAQAKKDRQRAKEAQRRRVDTYLRKRQTRVAIAQLNIKRAGQPAGEGV</sequence>
<accession>A0A0P7DA82</accession>
<organism evidence="1 2">
    <name type="scientific">Pseudomonas putida</name>
    <name type="common">Arthrobacter siderocapsulatus</name>
    <dbReference type="NCBI Taxonomy" id="303"/>
    <lineage>
        <taxon>Bacteria</taxon>
        <taxon>Pseudomonadati</taxon>
        <taxon>Pseudomonadota</taxon>
        <taxon>Gammaproteobacteria</taxon>
        <taxon>Pseudomonadales</taxon>
        <taxon>Pseudomonadaceae</taxon>
        <taxon>Pseudomonas</taxon>
    </lineage>
</organism>
<dbReference type="AlphaFoldDB" id="A0A0P7DA82"/>
<evidence type="ECO:0000313" key="1">
    <source>
        <dbReference type="EMBL" id="KPM67211.1"/>
    </source>
</evidence>
<comment type="caution">
    <text evidence="1">The sequence shown here is derived from an EMBL/GenBank/DDBJ whole genome shotgun (WGS) entry which is preliminary data.</text>
</comment>
<dbReference type="EMBL" id="LKKS01000044">
    <property type="protein sequence ID" value="KPM67211.1"/>
    <property type="molecule type" value="Genomic_DNA"/>
</dbReference>
<protein>
    <recommendedName>
        <fullName evidence="3">Prophage PssSM-02</fullName>
    </recommendedName>
</protein>
<proteinExistence type="predicted"/>
<evidence type="ECO:0008006" key="3">
    <source>
        <dbReference type="Google" id="ProtNLM"/>
    </source>
</evidence>
<dbReference type="RefSeq" id="WP_054572410.1">
    <property type="nucleotide sequence ID" value="NZ_LKKS01000044.1"/>
</dbReference>
<evidence type="ECO:0000313" key="2">
    <source>
        <dbReference type="Proteomes" id="UP000050437"/>
    </source>
</evidence>
<name>A0A0P7DA82_PSEPU</name>
<gene>
    <name evidence="1" type="ORF">HB13667_07715</name>
</gene>